<sequence length="365" mass="40949">MAYLSDPSTEIEAFLHEVLAFPDLTQFNLDPCPNDWPHTFRLDCGDVVSARLGIWVCECGDPSSIPSENLVRCPTQRGPPLSPEILVQLRGVLEKYIPRANAVHKLFSLVKMEKTGPSSHPRPRFECVGENSVEITLRSHFLAADELTGIRRILYELGREDIPDDPTEIMDLPKRMRKDSRLLSDVPGLQGFEDIVEDAFDPEESMLQLLLPVKGRKMTLVMYFEAHKAPYVVKCYVPDAADFSLSEYDFPYSSLPLVLYSIVTEGYVEAPAVPMSLEGRGSYMVYRKPLISIFHCPNIDMWERRARDSAEEEHTVAVATSRRSDSPPAHTPALDTVVDELNEPSRADSTPVAGPSRLHHPICSV</sequence>
<evidence type="ECO:0000313" key="3">
    <source>
        <dbReference type="Proteomes" id="UP001362999"/>
    </source>
</evidence>
<comment type="caution">
    <text evidence="2">The sequence shown here is derived from an EMBL/GenBank/DDBJ whole genome shotgun (WGS) entry which is preliminary data.</text>
</comment>
<organism evidence="2 3">
    <name type="scientific">Favolaschia claudopus</name>
    <dbReference type="NCBI Taxonomy" id="2862362"/>
    <lineage>
        <taxon>Eukaryota</taxon>
        <taxon>Fungi</taxon>
        <taxon>Dikarya</taxon>
        <taxon>Basidiomycota</taxon>
        <taxon>Agaricomycotina</taxon>
        <taxon>Agaricomycetes</taxon>
        <taxon>Agaricomycetidae</taxon>
        <taxon>Agaricales</taxon>
        <taxon>Marasmiineae</taxon>
        <taxon>Mycenaceae</taxon>
        <taxon>Favolaschia</taxon>
    </lineage>
</organism>
<reference evidence="2 3" key="1">
    <citation type="journal article" date="2024" name="J Genomics">
        <title>Draft genome sequencing and assembly of Favolaschia claudopus CIRM-BRFM 2984 isolated from oak limbs.</title>
        <authorList>
            <person name="Navarro D."/>
            <person name="Drula E."/>
            <person name="Chaduli D."/>
            <person name="Cazenave R."/>
            <person name="Ahrendt S."/>
            <person name="Wang J."/>
            <person name="Lipzen A."/>
            <person name="Daum C."/>
            <person name="Barry K."/>
            <person name="Grigoriev I.V."/>
            <person name="Favel A."/>
            <person name="Rosso M.N."/>
            <person name="Martin F."/>
        </authorList>
    </citation>
    <scope>NUCLEOTIDE SEQUENCE [LARGE SCALE GENOMIC DNA]</scope>
    <source>
        <strain evidence="2 3">CIRM-BRFM 2984</strain>
    </source>
</reference>
<feature type="region of interest" description="Disordered" evidence="1">
    <location>
        <begin position="313"/>
        <end position="365"/>
    </location>
</feature>
<keyword evidence="3" id="KW-1185">Reference proteome</keyword>
<dbReference type="Proteomes" id="UP001362999">
    <property type="component" value="Unassembled WGS sequence"/>
</dbReference>
<dbReference type="AlphaFoldDB" id="A0AAW0B1W1"/>
<evidence type="ECO:0000256" key="1">
    <source>
        <dbReference type="SAM" id="MobiDB-lite"/>
    </source>
</evidence>
<evidence type="ECO:0000313" key="2">
    <source>
        <dbReference type="EMBL" id="KAK7019980.1"/>
    </source>
</evidence>
<dbReference type="EMBL" id="JAWWNJ010000042">
    <property type="protein sequence ID" value="KAK7019980.1"/>
    <property type="molecule type" value="Genomic_DNA"/>
</dbReference>
<name>A0AAW0B1W1_9AGAR</name>
<gene>
    <name evidence="2" type="ORF">R3P38DRAFT_2782352</name>
</gene>
<accession>A0AAW0B1W1</accession>
<protein>
    <submittedName>
        <fullName evidence="2">Uncharacterized protein</fullName>
    </submittedName>
</protein>
<proteinExistence type="predicted"/>